<dbReference type="Pfam" id="PF24243">
    <property type="entry name" value="Phage_tail_C"/>
    <property type="match status" value="1"/>
</dbReference>
<feature type="compositionally biased region" description="Basic and acidic residues" evidence="2">
    <location>
        <begin position="221"/>
        <end position="256"/>
    </location>
</feature>
<evidence type="ECO:0000256" key="2">
    <source>
        <dbReference type="SAM" id="MobiDB-lite"/>
    </source>
</evidence>
<organism evidence="4">
    <name type="scientific">Myoviridae sp. ct1ba2</name>
    <dbReference type="NCBI Taxonomy" id="2827654"/>
    <lineage>
        <taxon>Viruses</taxon>
        <taxon>Duplodnaviria</taxon>
        <taxon>Heunggongvirae</taxon>
        <taxon>Uroviricota</taxon>
        <taxon>Caudoviricetes</taxon>
    </lineage>
</organism>
<evidence type="ECO:0000259" key="3">
    <source>
        <dbReference type="Pfam" id="PF24243"/>
    </source>
</evidence>
<feature type="compositionally biased region" description="Basic and acidic residues" evidence="2">
    <location>
        <begin position="295"/>
        <end position="304"/>
    </location>
</feature>
<feature type="domain" description="Minor tail protein gp31 C-terminal" evidence="3">
    <location>
        <begin position="729"/>
        <end position="754"/>
    </location>
</feature>
<keyword evidence="1" id="KW-0175">Coiled coil</keyword>
<evidence type="ECO:0000256" key="1">
    <source>
        <dbReference type="SAM" id="Coils"/>
    </source>
</evidence>
<feature type="region of interest" description="Disordered" evidence="2">
    <location>
        <begin position="192"/>
        <end position="304"/>
    </location>
</feature>
<accession>A0A8S5S6G4</accession>
<reference evidence="4" key="1">
    <citation type="journal article" date="2021" name="Proc. Natl. Acad. Sci. U.S.A.">
        <title>A Catalog of Tens of Thousands of Viruses from Human Metagenomes Reveals Hidden Associations with Chronic Diseases.</title>
        <authorList>
            <person name="Tisza M.J."/>
            <person name="Buck C.B."/>
        </authorList>
    </citation>
    <scope>NUCLEOTIDE SEQUENCE</scope>
    <source>
        <strain evidence="4">Ct1ba2</strain>
    </source>
</reference>
<feature type="compositionally biased region" description="Polar residues" evidence="2">
    <location>
        <begin position="284"/>
        <end position="294"/>
    </location>
</feature>
<dbReference type="EMBL" id="BK032540">
    <property type="protein sequence ID" value="DAF46528.1"/>
    <property type="molecule type" value="Genomic_DNA"/>
</dbReference>
<name>A0A8S5S6G4_9CAUD</name>
<sequence length="755" mass="85992">MNFNEIGLKDLVLDFDSNDLQDITIVQGDTKTRGFKVLVSTNNGEIIKASSQYEMRLYGINSNYPDKSFFTKGTIDGDFYKVYISTDMASKSGKLQLQLALFEGTNALIQSRIKEVDVYNSIANGGNVGKDLVVDFTRLQEALDRVGAQEKKYDKSLVRQEAIESDVNKKHTEVVQIRDGLKNVFDTENARVEAEKKRASAENTRVSQEKTRQSYESTRQSQEKTRQTQEKQRVEAEKLRQSQEQSRVDAESKRATSEIARNQSEKARSTKETERQNTERIRQSNENTRQQQESSRVEAEKKRKNTFDTWDKTMKNVIESEHLHIAYADSEDGSVNFSKKEANRKFIGQYVDYEEKGSDDYTKYKWSLIKGDDGSNFTWNLLKNSNVRVENANYEIARYDLVEKPTVGETYTCTLWGNLAKEKGKFNLYNSSGSIPFGSLTKIKDGMYQKTFKWFNSVKLSDGSTFKADDTHLRIYALPNTVKGVTSTIDKIKLEKGVNNNPVWSPHVSEINGKDGVDGKDGTFEGEIGGRNLIKNSDDLSSCFYKFDGGNHKITDEEMKEFGFGGKRLVSEAGNQTDSSKEIMLLDSENLVDGKIYTFSMYVKNNRDVPMKFNVRAIEHNFIELKPNETKRLVVTGKRIEDKYANGKFRVFFNANTKDYYIDFTLSRPQLEEGDVATSWSKNHSDFQSDISNLQHTLDNKASDLSSLEAKVKNLSIDKISNKNGNGSLSFWTGTQSQYDRISSKDSNTIYFITE</sequence>
<protein>
    <submittedName>
        <fullName evidence="4">Tail protein</fullName>
    </submittedName>
</protein>
<feature type="coiled-coil region" evidence="1">
    <location>
        <begin position="691"/>
        <end position="718"/>
    </location>
</feature>
<evidence type="ECO:0000313" key="4">
    <source>
        <dbReference type="EMBL" id="DAF46528.1"/>
    </source>
</evidence>
<feature type="compositionally biased region" description="Basic and acidic residues" evidence="2">
    <location>
        <begin position="263"/>
        <end position="283"/>
    </location>
</feature>
<proteinExistence type="predicted"/>
<dbReference type="InterPro" id="IPR056923">
    <property type="entry name" value="Minor_tail_gp31_C"/>
</dbReference>